<evidence type="ECO:0000259" key="7">
    <source>
        <dbReference type="PROSITE" id="PS50888"/>
    </source>
</evidence>
<dbReference type="SUPFAM" id="SSF47459">
    <property type="entry name" value="HLH, helix-loop-helix DNA-binding domain"/>
    <property type="match status" value="1"/>
</dbReference>
<dbReference type="InterPro" id="IPR011598">
    <property type="entry name" value="bHLH_dom"/>
</dbReference>
<keyword evidence="9" id="KW-1185">Reference proteome</keyword>
<name>A0AAN7M1R7_TRANT</name>
<keyword evidence="5" id="KW-0175">Coiled coil</keyword>
<comment type="caution">
    <text evidence="8">The sequence shown here is derived from an EMBL/GenBank/DDBJ whole genome shotgun (WGS) entry which is preliminary data.</text>
</comment>
<evidence type="ECO:0000313" key="9">
    <source>
        <dbReference type="Proteomes" id="UP001346149"/>
    </source>
</evidence>
<keyword evidence="4" id="KW-0539">Nucleus</keyword>
<dbReference type="AlphaFoldDB" id="A0AAN7M1R7"/>
<organism evidence="8 9">
    <name type="scientific">Trapa natans</name>
    <name type="common">Water chestnut</name>
    <dbReference type="NCBI Taxonomy" id="22666"/>
    <lineage>
        <taxon>Eukaryota</taxon>
        <taxon>Viridiplantae</taxon>
        <taxon>Streptophyta</taxon>
        <taxon>Embryophyta</taxon>
        <taxon>Tracheophyta</taxon>
        <taxon>Spermatophyta</taxon>
        <taxon>Magnoliopsida</taxon>
        <taxon>eudicotyledons</taxon>
        <taxon>Gunneridae</taxon>
        <taxon>Pentapetalae</taxon>
        <taxon>rosids</taxon>
        <taxon>malvids</taxon>
        <taxon>Myrtales</taxon>
        <taxon>Lythraceae</taxon>
        <taxon>Trapa</taxon>
    </lineage>
</organism>
<dbReference type="PANTHER" id="PTHR45959">
    <property type="entry name" value="BHLH TRANSCRIPTION FACTOR"/>
    <property type="match status" value="1"/>
</dbReference>
<keyword evidence="3" id="KW-0804">Transcription</keyword>
<dbReference type="InterPro" id="IPR036638">
    <property type="entry name" value="HLH_DNA-bd_sf"/>
</dbReference>
<feature type="transmembrane region" description="Helical" evidence="6">
    <location>
        <begin position="230"/>
        <end position="249"/>
    </location>
</feature>
<feature type="coiled-coil region" evidence="5">
    <location>
        <begin position="79"/>
        <end position="106"/>
    </location>
</feature>
<dbReference type="InterPro" id="IPR052610">
    <property type="entry name" value="bHLH_transcription_regulator"/>
</dbReference>
<dbReference type="EMBL" id="JAXQNO010000010">
    <property type="protein sequence ID" value="KAK4790223.1"/>
    <property type="molecule type" value="Genomic_DNA"/>
</dbReference>
<sequence length="284" mass="32312">MLCSNSISKISQVSLGNQNIDFKACQEGKKMSVNNSSKLSQTQDHIMAERKWREKLSQHFIAIFARIPGLKKMDKASVLGGAIKYLKQLQERVQMLEEQTEKITTESVALVKKSQILDDGGSSYKIENLPSDCTNDLLPEIEARVSEQDVLIRIHCEKMKGEVEKIVAEVEKQYLTVISCSSVTFGNFFLDITIIAQMNPDFHISPKRTRDEPQISFQVIHMMRQGDLQYAKLLLFCFFSLVCLFQGHLVLSPYKTQVTPAPFAVCFIFQVGFLIISPWIFLFT</sequence>
<reference evidence="8 9" key="1">
    <citation type="journal article" date="2023" name="Hortic Res">
        <title>Pangenome of water caltrop reveals structural variations and asymmetric subgenome divergence after allopolyploidization.</title>
        <authorList>
            <person name="Zhang X."/>
            <person name="Chen Y."/>
            <person name="Wang L."/>
            <person name="Yuan Y."/>
            <person name="Fang M."/>
            <person name="Shi L."/>
            <person name="Lu R."/>
            <person name="Comes H.P."/>
            <person name="Ma Y."/>
            <person name="Chen Y."/>
            <person name="Huang G."/>
            <person name="Zhou Y."/>
            <person name="Zheng Z."/>
            <person name="Qiu Y."/>
        </authorList>
    </citation>
    <scope>NUCLEOTIDE SEQUENCE [LARGE SCALE GENOMIC DNA]</scope>
    <source>
        <strain evidence="8">F231</strain>
    </source>
</reference>
<evidence type="ECO:0000256" key="1">
    <source>
        <dbReference type="ARBA" id="ARBA00004123"/>
    </source>
</evidence>
<feature type="domain" description="BHLH" evidence="7">
    <location>
        <begin position="40"/>
        <end position="89"/>
    </location>
</feature>
<keyword evidence="6" id="KW-1133">Transmembrane helix</keyword>
<evidence type="ECO:0000313" key="8">
    <source>
        <dbReference type="EMBL" id="KAK4790223.1"/>
    </source>
</evidence>
<dbReference type="SMART" id="SM00353">
    <property type="entry name" value="HLH"/>
    <property type="match status" value="1"/>
</dbReference>
<feature type="transmembrane region" description="Helical" evidence="6">
    <location>
        <begin position="261"/>
        <end position="283"/>
    </location>
</feature>
<dbReference type="GO" id="GO:0005634">
    <property type="term" value="C:nucleus"/>
    <property type="evidence" value="ECO:0007669"/>
    <property type="project" value="UniProtKB-SubCell"/>
</dbReference>
<dbReference type="Proteomes" id="UP001346149">
    <property type="component" value="Unassembled WGS sequence"/>
</dbReference>
<dbReference type="PANTHER" id="PTHR45959:SF25">
    <property type="entry name" value="BASIC HELIX LOOP HELIX (BHLH) DNA-BINDING FAMILY PROTEIN"/>
    <property type="match status" value="1"/>
</dbReference>
<dbReference type="PROSITE" id="PS50888">
    <property type="entry name" value="BHLH"/>
    <property type="match status" value="1"/>
</dbReference>
<evidence type="ECO:0000256" key="4">
    <source>
        <dbReference type="ARBA" id="ARBA00023242"/>
    </source>
</evidence>
<keyword evidence="2" id="KW-0805">Transcription regulation</keyword>
<evidence type="ECO:0000256" key="2">
    <source>
        <dbReference type="ARBA" id="ARBA00023015"/>
    </source>
</evidence>
<dbReference type="GO" id="GO:0046983">
    <property type="term" value="F:protein dimerization activity"/>
    <property type="evidence" value="ECO:0007669"/>
    <property type="project" value="InterPro"/>
</dbReference>
<protein>
    <recommendedName>
        <fullName evidence="7">BHLH domain-containing protein</fullName>
    </recommendedName>
</protein>
<proteinExistence type="predicted"/>
<accession>A0AAN7M1R7</accession>
<keyword evidence="6" id="KW-0472">Membrane</keyword>
<evidence type="ECO:0000256" key="5">
    <source>
        <dbReference type="SAM" id="Coils"/>
    </source>
</evidence>
<comment type="subcellular location">
    <subcellularLocation>
        <location evidence="1">Nucleus</location>
    </subcellularLocation>
</comment>
<evidence type="ECO:0000256" key="6">
    <source>
        <dbReference type="SAM" id="Phobius"/>
    </source>
</evidence>
<keyword evidence="6" id="KW-0812">Transmembrane</keyword>
<evidence type="ECO:0000256" key="3">
    <source>
        <dbReference type="ARBA" id="ARBA00023163"/>
    </source>
</evidence>
<dbReference type="Gene3D" id="4.10.280.10">
    <property type="entry name" value="Helix-loop-helix DNA-binding domain"/>
    <property type="match status" value="1"/>
</dbReference>
<gene>
    <name evidence="8" type="ORF">SAY86_017527</name>
</gene>
<dbReference type="Pfam" id="PF00010">
    <property type="entry name" value="HLH"/>
    <property type="match status" value="1"/>
</dbReference>